<accession>A0A5J4YK29</accession>
<feature type="domain" description="Helicase ATP-binding" evidence="7">
    <location>
        <begin position="234"/>
        <end position="421"/>
    </location>
</feature>
<proteinExistence type="inferred from homology"/>
<dbReference type="EC" id="3.6.4.13" evidence="1"/>
<evidence type="ECO:0000313" key="9">
    <source>
        <dbReference type="EMBL" id="KAA8490847.1"/>
    </source>
</evidence>
<evidence type="ECO:0000256" key="1">
    <source>
        <dbReference type="ARBA" id="ARBA00012552"/>
    </source>
</evidence>
<dbReference type="InterPro" id="IPR014001">
    <property type="entry name" value="Helicase_ATP-bd"/>
</dbReference>
<dbReference type="SUPFAM" id="SSF52540">
    <property type="entry name" value="P-loop containing nucleoside triphosphate hydrolases"/>
    <property type="match status" value="1"/>
</dbReference>
<keyword evidence="2 6" id="KW-0547">Nucleotide-binding</keyword>
<comment type="similarity">
    <text evidence="6">Belongs to the DEAD box helicase family.</text>
</comment>
<keyword evidence="3 6" id="KW-0378">Hydrolase</keyword>
<name>A0A5J4YK29_PORPP</name>
<dbReference type="PROSITE" id="PS51194">
    <property type="entry name" value="HELICASE_CTER"/>
    <property type="match status" value="1"/>
</dbReference>
<dbReference type="Pfam" id="PF00271">
    <property type="entry name" value="Helicase_C"/>
    <property type="match status" value="1"/>
</dbReference>
<dbReference type="InterPro" id="IPR001650">
    <property type="entry name" value="Helicase_C-like"/>
</dbReference>
<evidence type="ECO:0000256" key="4">
    <source>
        <dbReference type="ARBA" id="ARBA00022806"/>
    </source>
</evidence>
<dbReference type="InterPro" id="IPR011545">
    <property type="entry name" value="DEAD/DEAH_box_helicase_dom"/>
</dbReference>
<dbReference type="AlphaFoldDB" id="A0A5J4YK29"/>
<evidence type="ECO:0000256" key="2">
    <source>
        <dbReference type="ARBA" id="ARBA00022741"/>
    </source>
</evidence>
<dbReference type="InterPro" id="IPR027417">
    <property type="entry name" value="P-loop_NTPase"/>
</dbReference>
<dbReference type="PROSITE" id="PS00039">
    <property type="entry name" value="DEAD_ATP_HELICASE"/>
    <property type="match status" value="1"/>
</dbReference>
<dbReference type="GO" id="GO:0005524">
    <property type="term" value="F:ATP binding"/>
    <property type="evidence" value="ECO:0007669"/>
    <property type="project" value="UniProtKB-KW"/>
</dbReference>
<evidence type="ECO:0000256" key="5">
    <source>
        <dbReference type="ARBA" id="ARBA00022840"/>
    </source>
</evidence>
<evidence type="ECO:0000259" key="8">
    <source>
        <dbReference type="PROSITE" id="PS51194"/>
    </source>
</evidence>
<evidence type="ECO:0000259" key="7">
    <source>
        <dbReference type="PROSITE" id="PS51192"/>
    </source>
</evidence>
<dbReference type="EMBL" id="VRMN01000018">
    <property type="protein sequence ID" value="KAA8490847.1"/>
    <property type="molecule type" value="Genomic_DNA"/>
</dbReference>
<dbReference type="OMA" id="FKTIWTL"/>
<dbReference type="CDD" id="cd18787">
    <property type="entry name" value="SF2_C_DEAD"/>
    <property type="match status" value="1"/>
</dbReference>
<protein>
    <recommendedName>
        <fullName evidence="1">RNA helicase</fullName>
        <ecNumber evidence="1">3.6.4.13</ecNumber>
    </recommendedName>
</protein>
<dbReference type="PANTHER" id="PTHR47958">
    <property type="entry name" value="ATP-DEPENDENT RNA HELICASE DBP3"/>
    <property type="match status" value="1"/>
</dbReference>
<gene>
    <name evidence="9" type="ORF">FVE85_1294</name>
</gene>
<sequence length="683" mass="74923">MPLADCMDGMASGRARVARGEPRERGNADAQVDELLGELREFRPVKKARGTLLLQHASDVLAPRERETLLRSVHAPDIALVKEGGGEPVASLKGGEGADEVGTHEGVRDERQTLIEKVALEEAQILRELAARPALLTVKERAADIQYKEPMRAYWKAPRCVRRLSQQEMDRRRARAGVELVNDDQSNYGNHDHDHLALPPLCISFREMKFPRALVEALRDRNVHSPTRVQMQAIPAALSGRNFIAVASTGGGKTLAFGIPVLCIVWNMNLALRVERKEGPFALILAPSRELAKQTFDVLSSLAESIDRYSARPPRLRGVLLVGGMPLGEQLQPLRESGCHFAVGTPGRLHDALKRKQMTLEACRLLVLDEADRLIDTNFEQDTRNILDFFVAQRQTLMFSATMAPKLAQFASSSMVAPLRILADRAGVAGRTISQHVMVLESEAEFMPALLLAIQATAPPVLIFSDSPRVVDDVHLFLLEHGMRACCVHGGLDQHERNVAMAKFRAGEKDVLVASDVAAKGLDFERIRHVINVGLPREIENYVHRIGRTGRAGKKGRATTLLCVASCSSGVLRDLVELLVQAHQPVPAALQPFNTSLEDTTRAHVNQVLPGLSGGHLDDDVHLDAHTDAQLAKEEINGVRGCAYCGGLGHRIARCERLQQLVALAERANAPAAHQRTDQLGDF</sequence>
<keyword evidence="4 6" id="KW-0347">Helicase</keyword>
<comment type="caution">
    <text evidence="9">The sequence shown here is derived from an EMBL/GenBank/DDBJ whole genome shotgun (WGS) entry which is preliminary data.</text>
</comment>
<evidence type="ECO:0000256" key="6">
    <source>
        <dbReference type="RuleBase" id="RU000492"/>
    </source>
</evidence>
<organism evidence="9 10">
    <name type="scientific">Porphyridium purpureum</name>
    <name type="common">Red alga</name>
    <name type="synonym">Porphyridium cruentum</name>
    <dbReference type="NCBI Taxonomy" id="35688"/>
    <lineage>
        <taxon>Eukaryota</taxon>
        <taxon>Rhodophyta</taxon>
        <taxon>Bangiophyceae</taxon>
        <taxon>Porphyridiales</taxon>
        <taxon>Porphyridiaceae</taxon>
        <taxon>Porphyridium</taxon>
    </lineage>
</organism>
<dbReference type="GO" id="GO:0016787">
    <property type="term" value="F:hydrolase activity"/>
    <property type="evidence" value="ECO:0007669"/>
    <property type="project" value="UniProtKB-KW"/>
</dbReference>
<dbReference type="SMART" id="SM00487">
    <property type="entry name" value="DEXDc"/>
    <property type="match status" value="1"/>
</dbReference>
<reference evidence="10" key="1">
    <citation type="journal article" date="2019" name="Nat. Commun.">
        <title>Expansion of phycobilisome linker gene families in mesophilic red algae.</title>
        <authorList>
            <person name="Lee J."/>
            <person name="Kim D."/>
            <person name="Bhattacharya D."/>
            <person name="Yoon H.S."/>
        </authorList>
    </citation>
    <scope>NUCLEOTIDE SEQUENCE [LARGE SCALE GENOMIC DNA]</scope>
    <source>
        <strain evidence="10">CCMP 1328</strain>
    </source>
</reference>
<dbReference type="Pfam" id="PF00270">
    <property type="entry name" value="DEAD"/>
    <property type="match status" value="1"/>
</dbReference>
<keyword evidence="10" id="KW-1185">Reference proteome</keyword>
<keyword evidence="5 6" id="KW-0067">ATP-binding</keyword>
<dbReference type="GO" id="GO:0003724">
    <property type="term" value="F:RNA helicase activity"/>
    <property type="evidence" value="ECO:0007669"/>
    <property type="project" value="UniProtKB-EC"/>
</dbReference>
<feature type="domain" description="Helicase C-terminal" evidence="8">
    <location>
        <begin position="432"/>
        <end position="594"/>
    </location>
</feature>
<evidence type="ECO:0000313" key="10">
    <source>
        <dbReference type="Proteomes" id="UP000324585"/>
    </source>
</evidence>
<dbReference type="GO" id="GO:0003676">
    <property type="term" value="F:nucleic acid binding"/>
    <property type="evidence" value="ECO:0007669"/>
    <property type="project" value="InterPro"/>
</dbReference>
<evidence type="ECO:0000256" key="3">
    <source>
        <dbReference type="ARBA" id="ARBA00022801"/>
    </source>
</evidence>
<dbReference type="PROSITE" id="PS51192">
    <property type="entry name" value="HELICASE_ATP_BIND_1"/>
    <property type="match status" value="1"/>
</dbReference>
<dbReference type="Gene3D" id="3.40.50.300">
    <property type="entry name" value="P-loop containing nucleotide triphosphate hydrolases"/>
    <property type="match status" value="2"/>
</dbReference>
<dbReference type="OrthoDB" id="196131at2759"/>
<dbReference type="SMART" id="SM00490">
    <property type="entry name" value="HELICc"/>
    <property type="match status" value="1"/>
</dbReference>
<dbReference type="InterPro" id="IPR000629">
    <property type="entry name" value="RNA-helicase_DEAD-box_CS"/>
</dbReference>
<dbReference type="Proteomes" id="UP000324585">
    <property type="component" value="Unassembled WGS sequence"/>
</dbReference>